<dbReference type="Gramene" id="Manes.05G129700.3.v8.1">
    <property type="protein sequence ID" value="Manes.05G129700.3.v8.1.CDS"/>
    <property type="gene ID" value="Manes.05G129700.v8.1"/>
</dbReference>
<feature type="region of interest" description="Disordered" evidence="8">
    <location>
        <begin position="337"/>
        <end position="368"/>
    </location>
</feature>
<comment type="subcellular location">
    <subcellularLocation>
        <location evidence="2">Chromosome</location>
        <location evidence="2">Centromere</location>
        <location evidence="2">Kinetochore</location>
    </subcellularLocation>
    <subcellularLocation>
        <location evidence="1">Nucleus</location>
    </subcellularLocation>
</comment>
<dbReference type="SMART" id="SM00777">
    <property type="entry name" value="Mad3_BUB1_I"/>
    <property type="match status" value="1"/>
</dbReference>
<dbReference type="Gene3D" id="1.25.40.430">
    <property type="match status" value="1"/>
</dbReference>
<dbReference type="GO" id="GO:0051754">
    <property type="term" value="P:meiotic sister chromatid cohesion, centromeric"/>
    <property type="evidence" value="ECO:0000318"/>
    <property type="project" value="GO_Central"/>
</dbReference>
<evidence type="ECO:0000313" key="11">
    <source>
        <dbReference type="Proteomes" id="UP000091857"/>
    </source>
</evidence>
<organism evidence="10 11">
    <name type="scientific">Manihot esculenta</name>
    <name type="common">Cassava</name>
    <name type="synonym">Jatropha manihot</name>
    <dbReference type="NCBI Taxonomy" id="3983"/>
    <lineage>
        <taxon>Eukaryota</taxon>
        <taxon>Viridiplantae</taxon>
        <taxon>Streptophyta</taxon>
        <taxon>Embryophyta</taxon>
        <taxon>Tracheophyta</taxon>
        <taxon>Spermatophyta</taxon>
        <taxon>Magnoliopsida</taxon>
        <taxon>eudicotyledons</taxon>
        <taxon>Gunneridae</taxon>
        <taxon>Pentapetalae</taxon>
        <taxon>rosids</taxon>
        <taxon>fabids</taxon>
        <taxon>Malpighiales</taxon>
        <taxon>Euphorbiaceae</taxon>
        <taxon>Crotonoideae</taxon>
        <taxon>Manihoteae</taxon>
        <taxon>Manihot</taxon>
    </lineage>
</organism>
<dbReference type="InterPro" id="IPR015661">
    <property type="entry name" value="Bub1/Mad3"/>
</dbReference>
<dbReference type="STRING" id="3983.A0A251KX92"/>
<evidence type="ECO:0000256" key="6">
    <source>
        <dbReference type="ARBA" id="ARBA00023306"/>
    </source>
</evidence>
<keyword evidence="4" id="KW-0995">Kinetochore</keyword>
<dbReference type="Gramene" id="Manes.05G129700.1.v8.1">
    <property type="protein sequence ID" value="Manes.05G129700.1.v8.1.CDS"/>
    <property type="gene ID" value="Manes.05G129700.v8.1"/>
</dbReference>
<dbReference type="FunFam" id="1.25.40.430:FF:000004">
    <property type="entry name" value="Mitotic spindle checkpoint protein BUBR1"/>
    <property type="match status" value="1"/>
</dbReference>
<keyword evidence="5" id="KW-0539">Nucleus</keyword>
<gene>
    <name evidence="10" type="ORF">MANES_05G129700</name>
</gene>
<dbReference type="EMBL" id="CM004391">
    <property type="protein sequence ID" value="OAY50361.1"/>
    <property type="molecule type" value="Genomic_DNA"/>
</dbReference>
<feature type="region of interest" description="Disordered" evidence="8">
    <location>
        <begin position="236"/>
        <end position="275"/>
    </location>
</feature>
<feature type="compositionally biased region" description="Basic and acidic residues" evidence="8">
    <location>
        <begin position="359"/>
        <end position="368"/>
    </location>
</feature>
<evidence type="ECO:0000256" key="2">
    <source>
        <dbReference type="ARBA" id="ARBA00004629"/>
    </source>
</evidence>
<evidence type="ECO:0000256" key="8">
    <source>
        <dbReference type="SAM" id="MobiDB-lite"/>
    </source>
</evidence>
<dbReference type="AlphaFoldDB" id="A0A251KX92"/>
<evidence type="ECO:0000256" key="5">
    <source>
        <dbReference type="ARBA" id="ARBA00023242"/>
    </source>
</evidence>
<dbReference type="GO" id="GO:0005634">
    <property type="term" value="C:nucleus"/>
    <property type="evidence" value="ECO:0007669"/>
    <property type="project" value="UniProtKB-SubCell"/>
</dbReference>
<dbReference type="PROSITE" id="PS51489">
    <property type="entry name" value="BUB1_N"/>
    <property type="match status" value="1"/>
</dbReference>
<dbReference type="GO" id="GO:0000776">
    <property type="term" value="C:kinetochore"/>
    <property type="evidence" value="ECO:0000318"/>
    <property type="project" value="GO_Central"/>
</dbReference>
<protein>
    <recommendedName>
        <fullName evidence="9">BUB1 N-terminal domain-containing protein</fullName>
    </recommendedName>
</protein>
<dbReference type="EMBL" id="CM004391">
    <property type="protein sequence ID" value="OAY50362.1"/>
    <property type="molecule type" value="Genomic_DNA"/>
</dbReference>
<evidence type="ECO:0000256" key="1">
    <source>
        <dbReference type="ARBA" id="ARBA00004123"/>
    </source>
</evidence>
<evidence type="ECO:0000256" key="4">
    <source>
        <dbReference type="ARBA" id="ARBA00022838"/>
    </source>
</evidence>
<evidence type="ECO:0000313" key="10">
    <source>
        <dbReference type="EMBL" id="OAY50361.1"/>
    </source>
</evidence>
<dbReference type="Proteomes" id="UP000091857">
    <property type="component" value="Chromosome 5"/>
</dbReference>
<name>A0A251KX92_MANES</name>
<feature type="domain" description="BUB1 N-terminal" evidence="9">
    <location>
        <begin position="66"/>
        <end position="224"/>
    </location>
</feature>
<proteinExistence type="predicted"/>
<feature type="compositionally biased region" description="Polar residues" evidence="8">
    <location>
        <begin position="263"/>
        <end position="272"/>
    </location>
</feature>
<sequence length="385" mass="43738">MDQVEGFDPEMQFLASKQETGNEWELFKENVRPLKRGRNVRLLNDALKSHTNNHLKKSLLETRRRLIEAIDEYKGNDPLLPWLECIKWVQESFPPGGDSSGLIVIYEQCVRAFWHSDRYKDDLRYLKVWLEYAENCVDAEVIYNFLDANEIGKSHSAYYLAYALHMESKSKMKVANDIFNLGISRDASPIEKLKDAYKKFLMRSMIKPKVLEDDSGENHLQVRSFGTVLATAENRRQNMESSDIARKRLKPDRNQKAPLSIYKDSNTDTTLGHQAGKSKIDFNSWNSLGARAERNKENNAVPAKWTTYKIPQRPGPRGGGATASACIEVFVDEECVETNSSHGDGGGGKSPTLQLRQGDGLDIKKESELLRANPLRNFPLSSLPR</sequence>
<reference evidence="10 11" key="1">
    <citation type="submission" date="2016-02" db="EMBL/GenBank/DDBJ databases">
        <title>WGS assembly of Manihot esculenta.</title>
        <authorList>
            <person name="Bredeson J.V."/>
            <person name="Prochnik S.E."/>
            <person name="Lyons J.B."/>
            <person name="Schmutz J."/>
            <person name="Grimwood J."/>
            <person name="Vrebalov J."/>
            <person name="Bart R.S."/>
            <person name="Amuge T."/>
            <person name="Ferguson M.E."/>
            <person name="Green R."/>
            <person name="Putnam N."/>
            <person name="Stites J."/>
            <person name="Rounsley S."/>
            <person name="Rokhsar D.S."/>
        </authorList>
    </citation>
    <scope>NUCLEOTIDE SEQUENCE [LARGE SCALE GENOMIC DNA]</scope>
    <source>
        <strain evidence="11">cv. AM560-2</strain>
        <tissue evidence="10">Leaf</tissue>
    </source>
</reference>
<feature type="compositionally biased region" description="Basic and acidic residues" evidence="8">
    <location>
        <begin position="236"/>
        <end position="255"/>
    </location>
</feature>
<keyword evidence="3" id="KW-0158">Chromosome</keyword>
<dbReference type="PANTHER" id="PTHR14030">
    <property type="entry name" value="MITOTIC CHECKPOINT SERINE/THREONINE-PROTEIN KINASE BUB1"/>
    <property type="match status" value="1"/>
</dbReference>
<dbReference type="InterPro" id="IPR013212">
    <property type="entry name" value="Mad3/Bub1_I"/>
</dbReference>
<dbReference type="GO" id="GO:0004672">
    <property type="term" value="F:protein kinase activity"/>
    <property type="evidence" value="ECO:0000318"/>
    <property type="project" value="GO_Central"/>
</dbReference>
<evidence type="ECO:0000256" key="3">
    <source>
        <dbReference type="ARBA" id="ARBA00022454"/>
    </source>
</evidence>
<dbReference type="OrthoDB" id="248495at2759"/>
<accession>A0A251KX92</accession>
<dbReference type="OMA" id="LIVIYEQ"/>
<dbReference type="GO" id="GO:0007094">
    <property type="term" value="P:mitotic spindle assembly checkpoint signaling"/>
    <property type="evidence" value="ECO:0000318"/>
    <property type="project" value="GO_Central"/>
</dbReference>
<dbReference type="PANTHER" id="PTHR14030:SF19">
    <property type="entry name" value="MITOTIC SPINDLE CHECKPOINT PROTEIN BUBR1"/>
    <property type="match status" value="1"/>
</dbReference>
<dbReference type="Pfam" id="PF08311">
    <property type="entry name" value="Mad3_BUB1_I"/>
    <property type="match status" value="1"/>
</dbReference>
<keyword evidence="11" id="KW-1185">Reference proteome</keyword>
<evidence type="ECO:0000256" key="7">
    <source>
        <dbReference type="ARBA" id="ARBA00023328"/>
    </source>
</evidence>
<keyword evidence="6" id="KW-0131">Cell cycle</keyword>
<evidence type="ECO:0000259" key="9">
    <source>
        <dbReference type="PROSITE" id="PS51489"/>
    </source>
</evidence>
<keyword evidence="7" id="KW-0137">Centromere</keyword>